<protein>
    <submittedName>
        <fullName evidence="4">Uncharacterized protein</fullName>
    </submittedName>
</protein>
<dbReference type="SUPFAM" id="SSF50978">
    <property type="entry name" value="WD40 repeat-like"/>
    <property type="match status" value="1"/>
</dbReference>
<evidence type="ECO:0000256" key="1">
    <source>
        <dbReference type="ARBA" id="ARBA00004123"/>
    </source>
</evidence>
<comment type="subcellular location">
    <subcellularLocation>
        <location evidence="1">Nucleus</location>
    </subcellularLocation>
</comment>
<dbReference type="PANTHER" id="PTHR15052:SF2">
    <property type="entry name" value="GENERAL TRANSCRIPTION FACTOR 3C POLYPEPTIDE 2"/>
    <property type="match status" value="1"/>
</dbReference>
<dbReference type="GO" id="GO:0006383">
    <property type="term" value="P:transcription by RNA polymerase III"/>
    <property type="evidence" value="ECO:0007669"/>
    <property type="project" value="TreeGrafter"/>
</dbReference>
<gene>
    <name evidence="4" type="ORF">G210_5411</name>
</gene>
<dbReference type="GO" id="GO:0005634">
    <property type="term" value="C:nucleus"/>
    <property type="evidence" value="ECO:0007669"/>
    <property type="project" value="UniProtKB-SubCell"/>
</dbReference>
<dbReference type="Proteomes" id="UP000011777">
    <property type="component" value="Unassembled WGS sequence"/>
</dbReference>
<dbReference type="STRING" id="1245528.M3JC81"/>
<dbReference type="EMBL" id="AOGT01000501">
    <property type="protein sequence ID" value="EMG49773.1"/>
    <property type="molecule type" value="Genomic_DNA"/>
</dbReference>
<evidence type="ECO:0000313" key="4">
    <source>
        <dbReference type="EMBL" id="EMG49773.1"/>
    </source>
</evidence>
<dbReference type="OrthoDB" id="4703at2759"/>
<accession>M3JC81</accession>
<dbReference type="GO" id="GO:0000127">
    <property type="term" value="C:transcription factor TFIIIC complex"/>
    <property type="evidence" value="ECO:0007669"/>
    <property type="project" value="TreeGrafter"/>
</dbReference>
<dbReference type="InterPro" id="IPR036322">
    <property type="entry name" value="WD40_repeat_dom_sf"/>
</dbReference>
<keyword evidence="5" id="KW-1185">Reference proteome</keyword>
<dbReference type="HOGENOM" id="CLU_478188_0_0_1"/>
<name>M3JC81_CANMX</name>
<evidence type="ECO:0000256" key="2">
    <source>
        <dbReference type="ARBA" id="ARBA00023163"/>
    </source>
</evidence>
<dbReference type="AlphaFoldDB" id="M3JC81"/>
<dbReference type="PANTHER" id="PTHR15052">
    <property type="entry name" value="RNA POLYMERASE III TRANSCRIPTION INITIATION FACTOR COMPLEX SUBUNIT"/>
    <property type="match status" value="1"/>
</dbReference>
<keyword evidence="3" id="KW-0539">Nucleus</keyword>
<dbReference type="InterPro" id="IPR052416">
    <property type="entry name" value="GTF3C_component"/>
</dbReference>
<sequence length="486" mass="54176">MWKVSRDLSLKAKIHANYGANEDYYDFIRSYKSDWFNYVAYIDENTVKKHADRAKKLDTIEEDQLNLENINVTEVDVDYLKENFKEDISLDVVSNKTTTTVNLPARTPVSIQDQTKRNAFAISVGGMVVSIQWLPQNIPESEVSYLAVSLTYNPDGVNLLDPEFSIYNKSNHSTNKSAIQIWKYDVGKNELDLEHVLITSNHGTAHNLKWVPLTSTETTLGVLAAQFTDGTVKLLKINKNLPKISILDQPSLSYSLSCTKSSLNITAYDFIGTEKILVGATDGSLSEFMLPFHYQGTDIDIPSYKTVVCAGPISSVCCALGAGGKYLCLIYSIARRPFSFIYDNSLQDVYTSIARRNTAPGFNYVLQNLVHSTLADVCQIFALRSAHSLSSSLTKLDSQVICTRVSEVLGHPFFAIGSSNGDVVIVNYMRKYLSARAAFRHTPLKIWKFLAPSNSRKQKEVSPHLGGTKMLLGASHMPLQMPVECY</sequence>
<reference evidence="4 5" key="1">
    <citation type="submission" date="2013-02" db="EMBL/GenBank/DDBJ databases">
        <title>Genome sequence of Candida maltosa Xu316, a potential industrial strain for xylitol and ethanol production.</title>
        <authorList>
            <person name="Yu J."/>
            <person name="Wang Q."/>
            <person name="Geng X."/>
            <person name="Bao W."/>
            <person name="He P."/>
            <person name="Cai J."/>
        </authorList>
    </citation>
    <scope>NUCLEOTIDE SEQUENCE [LARGE SCALE GENOMIC DNA]</scope>
    <source>
        <strain evidence="5">Xu316</strain>
    </source>
</reference>
<evidence type="ECO:0000256" key="3">
    <source>
        <dbReference type="ARBA" id="ARBA00023242"/>
    </source>
</evidence>
<keyword evidence="2" id="KW-0804">Transcription</keyword>
<evidence type="ECO:0000313" key="5">
    <source>
        <dbReference type="Proteomes" id="UP000011777"/>
    </source>
</evidence>
<dbReference type="eggNOG" id="ENOG502S1WJ">
    <property type="taxonomic scope" value="Eukaryota"/>
</dbReference>
<proteinExistence type="predicted"/>
<organism evidence="4 5">
    <name type="scientific">Candida maltosa (strain Xu316)</name>
    <name type="common">Yeast</name>
    <dbReference type="NCBI Taxonomy" id="1245528"/>
    <lineage>
        <taxon>Eukaryota</taxon>
        <taxon>Fungi</taxon>
        <taxon>Dikarya</taxon>
        <taxon>Ascomycota</taxon>
        <taxon>Saccharomycotina</taxon>
        <taxon>Pichiomycetes</taxon>
        <taxon>Debaryomycetaceae</taxon>
        <taxon>Candida/Lodderomyces clade</taxon>
        <taxon>Candida</taxon>
    </lineage>
</organism>
<comment type="caution">
    <text evidence="4">The sequence shown here is derived from an EMBL/GenBank/DDBJ whole genome shotgun (WGS) entry which is preliminary data.</text>
</comment>
<dbReference type="OMA" id="RLWKWDY"/>